<evidence type="ECO:0000313" key="3">
    <source>
        <dbReference type="Proteomes" id="UP000829364"/>
    </source>
</evidence>
<dbReference type="Proteomes" id="UP000829364">
    <property type="component" value="Chromosome 4"/>
</dbReference>
<reference evidence="2" key="1">
    <citation type="submission" date="2021-11" db="EMBL/GenBank/DDBJ databases">
        <title>Purpureocillium_takamizusanense_genome.</title>
        <authorList>
            <person name="Nguyen N.-H."/>
        </authorList>
    </citation>
    <scope>NUCLEOTIDE SEQUENCE</scope>
    <source>
        <strain evidence="2">PT3</strain>
    </source>
</reference>
<feature type="region of interest" description="Disordered" evidence="1">
    <location>
        <begin position="337"/>
        <end position="409"/>
    </location>
</feature>
<dbReference type="KEGG" id="ptkz:JDV02_004918"/>
<dbReference type="GeneID" id="72066869"/>
<protein>
    <submittedName>
        <fullName evidence="2">Uncharacterized protein</fullName>
    </submittedName>
</protein>
<dbReference type="EMBL" id="CP086357">
    <property type="protein sequence ID" value="UNI18664.1"/>
    <property type="molecule type" value="Genomic_DNA"/>
</dbReference>
<feature type="compositionally biased region" description="Basic and acidic residues" evidence="1">
    <location>
        <begin position="388"/>
        <end position="398"/>
    </location>
</feature>
<evidence type="ECO:0000313" key="2">
    <source>
        <dbReference type="EMBL" id="UNI18664.1"/>
    </source>
</evidence>
<accession>A0A9Q8VB94</accession>
<dbReference type="AlphaFoldDB" id="A0A9Q8VB94"/>
<proteinExistence type="predicted"/>
<feature type="compositionally biased region" description="Polar residues" evidence="1">
    <location>
        <begin position="360"/>
        <end position="380"/>
    </location>
</feature>
<dbReference type="OrthoDB" id="10500081at2759"/>
<feature type="compositionally biased region" description="Basic and acidic residues" evidence="1">
    <location>
        <begin position="339"/>
        <end position="348"/>
    </location>
</feature>
<organism evidence="2 3">
    <name type="scientific">Purpureocillium takamizusanense</name>
    <dbReference type="NCBI Taxonomy" id="2060973"/>
    <lineage>
        <taxon>Eukaryota</taxon>
        <taxon>Fungi</taxon>
        <taxon>Dikarya</taxon>
        <taxon>Ascomycota</taxon>
        <taxon>Pezizomycotina</taxon>
        <taxon>Sordariomycetes</taxon>
        <taxon>Hypocreomycetidae</taxon>
        <taxon>Hypocreales</taxon>
        <taxon>Ophiocordycipitaceae</taxon>
        <taxon>Purpureocillium</taxon>
    </lineage>
</organism>
<dbReference type="RefSeq" id="XP_047842145.1">
    <property type="nucleotide sequence ID" value="XM_047986165.1"/>
</dbReference>
<sequence>MVARLSFCCGSGPGDLDDPYTQHCQRNNTLHALRPMASPSQLHRDAFHAGSFRYHRDVRGAPPTRALPALPVVEHYARPAPSSSFAPRPVKSYRPLPPIKISKFDVEEFKGGNSNVAAALQQERPDTSALLGFGPRGTLIMHSTTTPPPPPPLPPMPPFYDNGLPSPACSLPRSPAGVPFTPSPVTTLPLSAAWSVTDSGCDGSQQVEMIDVYMAPVCEICHQYDALSTGFCFRCEHLWQSAVTGCSTFIPRDTAVPVPDPAAVARASKQTTDAAAVGDARSSAWSSHVSSVLSLFGEEFDPGLPLPFLGDLPHYSDASSSLMVEPLRIKTTTTAGTGVKEEDCHPPTKCDPPVIREPASSKTARQCASPVTKTMESGHTPTKVASPRAREIKSDRAPTKAALLSGQRSAVSEPDMRPYFVPERLQKRSLIMPPPAFEPSRLSEAVRSLLPGAPTRKPGPRSAESQLYAAMSYYFEPSYFKRSEPIRVVSVRPVPPMVVQGLKKLIKGGARNWI</sequence>
<name>A0A9Q8VB94_9HYPO</name>
<gene>
    <name evidence="2" type="ORF">JDV02_004918</name>
</gene>
<keyword evidence="3" id="KW-1185">Reference proteome</keyword>
<evidence type="ECO:0000256" key="1">
    <source>
        <dbReference type="SAM" id="MobiDB-lite"/>
    </source>
</evidence>